<dbReference type="AlphaFoldDB" id="A0A2K1IU92"/>
<dbReference type="EnsemblPlants" id="Pp3c20_6260V3.2">
    <property type="protein sequence ID" value="PAC:32946433.CDS.1"/>
    <property type="gene ID" value="Pp3c20_6260"/>
</dbReference>
<protein>
    <submittedName>
        <fullName evidence="2 3">Uncharacterized protein</fullName>
    </submittedName>
</protein>
<dbReference type="Proteomes" id="UP000006727">
    <property type="component" value="Chromosome 20"/>
</dbReference>
<keyword evidence="4" id="KW-1185">Reference proteome</keyword>
<dbReference type="Gramene" id="Pp3c20_6260V3.1">
    <property type="protein sequence ID" value="PAC:32946432.CDS.1"/>
    <property type="gene ID" value="Pp3c20_6260"/>
</dbReference>
<feature type="compositionally biased region" description="Basic residues" evidence="1">
    <location>
        <begin position="21"/>
        <end position="31"/>
    </location>
</feature>
<dbReference type="PaxDb" id="3218-PP1S9_167V6.1"/>
<sequence>MPIQAPNYNGYPNAPNVVHSPRAKRKAKRKPGLVSEGEGVKMAESARRYMQCVEGSVDECFIAPLQPAWLTQATCYVGAFSRYMVTPSAYHDTMLTTAADINRVYKLSMRKAIVDYVLEVV</sequence>
<dbReference type="InParanoid" id="A0A2K1IU92"/>
<feature type="compositionally biased region" description="Low complexity" evidence="1">
    <location>
        <begin position="1"/>
        <end position="16"/>
    </location>
</feature>
<proteinExistence type="predicted"/>
<evidence type="ECO:0000313" key="2">
    <source>
        <dbReference type="EMBL" id="PNR32845.1"/>
    </source>
</evidence>
<dbReference type="EMBL" id="ABEU02000020">
    <property type="protein sequence ID" value="PNR32845.1"/>
    <property type="molecule type" value="Genomic_DNA"/>
</dbReference>
<reference evidence="2 4" key="2">
    <citation type="journal article" date="2018" name="Plant J.">
        <title>The Physcomitrella patens chromosome-scale assembly reveals moss genome structure and evolution.</title>
        <authorList>
            <person name="Lang D."/>
            <person name="Ullrich K.K."/>
            <person name="Murat F."/>
            <person name="Fuchs J."/>
            <person name="Jenkins J."/>
            <person name="Haas F.B."/>
            <person name="Piednoel M."/>
            <person name="Gundlach H."/>
            <person name="Van Bel M."/>
            <person name="Meyberg R."/>
            <person name="Vives C."/>
            <person name="Morata J."/>
            <person name="Symeonidi A."/>
            <person name="Hiss M."/>
            <person name="Muchero W."/>
            <person name="Kamisugi Y."/>
            <person name="Saleh O."/>
            <person name="Blanc G."/>
            <person name="Decker E.L."/>
            <person name="van Gessel N."/>
            <person name="Grimwood J."/>
            <person name="Hayes R.D."/>
            <person name="Graham S.W."/>
            <person name="Gunter L.E."/>
            <person name="McDaniel S.F."/>
            <person name="Hoernstein S.N.W."/>
            <person name="Larsson A."/>
            <person name="Li F.W."/>
            <person name="Perroud P.F."/>
            <person name="Phillips J."/>
            <person name="Ranjan P."/>
            <person name="Rokshar D.S."/>
            <person name="Rothfels C.J."/>
            <person name="Schneider L."/>
            <person name="Shu S."/>
            <person name="Stevenson D.W."/>
            <person name="Thummler F."/>
            <person name="Tillich M."/>
            <person name="Villarreal Aguilar J.C."/>
            <person name="Widiez T."/>
            <person name="Wong G.K."/>
            <person name="Wymore A."/>
            <person name="Zhang Y."/>
            <person name="Zimmer A.D."/>
            <person name="Quatrano R.S."/>
            <person name="Mayer K.F.X."/>
            <person name="Goodstein D."/>
            <person name="Casacuberta J.M."/>
            <person name="Vandepoele K."/>
            <person name="Reski R."/>
            <person name="Cuming A.C."/>
            <person name="Tuskan G.A."/>
            <person name="Maumus F."/>
            <person name="Salse J."/>
            <person name="Schmutz J."/>
            <person name="Rensing S.A."/>
        </authorList>
    </citation>
    <scope>NUCLEOTIDE SEQUENCE [LARGE SCALE GENOMIC DNA]</scope>
    <source>
        <strain evidence="3 4">cv. Gransden 2004</strain>
    </source>
</reference>
<evidence type="ECO:0000256" key="1">
    <source>
        <dbReference type="SAM" id="MobiDB-lite"/>
    </source>
</evidence>
<evidence type="ECO:0000313" key="3">
    <source>
        <dbReference type="EnsemblPlants" id="PAC:32946432.CDS.1"/>
    </source>
</evidence>
<feature type="region of interest" description="Disordered" evidence="1">
    <location>
        <begin position="1"/>
        <end position="38"/>
    </location>
</feature>
<accession>A0A2K1IU92</accession>
<gene>
    <name evidence="2" type="ORF">PHYPA_024787</name>
</gene>
<organism evidence="2">
    <name type="scientific">Physcomitrium patens</name>
    <name type="common">Spreading-leaved earth moss</name>
    <name type="synonym">Physcomitrella patens</name>
    <dbReference type="NCBI Taxonomy" id="3218"/>
    <lineage>
        <taxon>Eukaryota</taxon>
        <taxon>Viridiplantae</taxon>
        <taxon>Streptophyta</taxon>
        <taxon>Embryophyta</taxon>
        <taxon>Bryophyta</taxon>
        <taxon>Bryophytina</taxon>
        <taxon>Bryopsida</taxon>
        <taxon>Funariidae</taxon>
        <taxon>Funariales</taxon>
        <taxon>Funariaceae</taxon>
        <taxon>Physcomitrium</taxon>
    </lineage>
</organism>
<reference evidence="2 4" key="1">
    <citation type="journal article" date="2008" name="Science">
        <title>The Physcomitrella genome reveals evolutionary insights into the conquest of land by plants.</title>
        <authorList>
            <person name="Rensing S."/>
            <person name="Lang D."/>
            <person name="Zimmer A."/>
            <person name="Terry A."/>
            <person name="Salamov A."/>
            <person name="Shapiro H."/>
            <person name="Nishiyama T."/>
            <person name="Perroud P.-F."/>
            <person name="Lindquist E."/>
            <person name="Kamisugi Y."/>
            <person name="Tanahashi T."/>
            <person name="Sakakibara K."/>
            <person name="Fujita T."/>
            <person name="Oishi K."/>
            <person name="Shin-I T."/>
            <person name="Kuroki Y."/>
            <person name="Toyoda A."/>
            <person name="Suzuki Y."/>
            <person name="Hashimoto A."/>
            <person name="Yamaguchi K."/>
            <person name="Sugano A."/>
            <person name="Kohara Y."/>
            <person name="Fujiyama A."/>
            <person name="Anterola A."/>
            <person name="Aoki S."/>
            <person name="Ashton N."/>
            <person name="Barbazuk W.B."/>
            <person name="Barker E."/>
            <person name="Bennetzen J."/>
            <person name="Bezanilla M."/>
            <person name="Blankenship R."/>
            <person name="Cho S.H."/>
            <person name="Dutcher S."/>
            <person name="Estelle M."/>
            <person name="Fawcett J.A."/>
            <person name="Gundlach H."/>
            <person name="Hanada K."/>
            <person name="Heyl A."/>
            <person name="Hicks K.A."/>
            <person name="Hugh J."/>
            <person name="Lohr M."/>
            <person name="Mayer K."/>
            <person name="Melkozernov A."/>
            <person name="Murata T."/>
            <person name="Nelson D."/>
            <person name="Pils B."/>
            <person name="Prigge M."/>
            <person name="Reiss B."/>
            <person name="Renner T."/>
            <person name="Rombauts S."/>
            <person name="Rushton P."/>
            <person name="Sanderfoot A."/>
            <person name="Schween G."/>
            <person name="Shiu S.-H."/>
            <person name="Stueber K."/>
            <person name="Theodoulou F.L."/>
            <person name="Tu H."/>
            <person name="Van de Peer Y."/>
            <person name="Verrier P.J."/>
            <person name="Waters E."/>
            <person name="Wood A."/>
            <person name="Yang L."/>
            <person name="Cove D."/>
            <person name="Cuming A."/>
            <person name="Hasebe M."/>
            <person name="Lucas S."/>
            <person name="Mishler D.B."/>
            <person name="Reski R."/>
            <person name="Grigoriev I."/>
            <person name="Quatrano R.S."/>
            <person name="Boore J.L."/>
        </authorList>
    </citation>
    <scope>NUCLEOTIDE SEQUENCE [LARGE SCALE GENOMIC DNA]</scope>
    <source>
        <strain evidence="3 4">cv. Gransden 2004</strain>
    </source>
</reference>
<dbReference type="EnsemblPlants" id="Pp3c20_6260V3.1">
    <property type="protein sequence ID" value="PAC:32946432.CDS.1"/>
    <property type="gene ID" value="Pp3c20_6260"/>
</dbReference>
<dbReference type="Gramene" id="Pp3c20_6260V3.2">
    <property type="protein sequence ID" value="PAC:32946433.CDS.1"/>
    <property type="gene ID" value="Pp3c20_6260"/>
</dbReference>
<evidence type="ECO:0000313" key="4">
    <source>
        <dbReference type="Proteomes" id="UP000006727"/>
    </source>
</evidence>
<name>A0A2K1IU92_PHYPA</name>
<reference evidence="3" key="3">
    <citation type="submission" date="2020-12" db="UniProtKB">
        <authorList>
            <consortium name="EnsemblPlants"/>
        </authorList>
    </citation>
    <scope>IDENTIFICATION</scope>
</reference>